<dbReference type="Pfam" id="PF02909">
    <property type="entry name" value="TetR_C_1"/>
    <property type="match status" value="1"/>
</dbReference>
<dbReference type="SUPFAM" id="SSF46689">
    <property type="entry name" value="Homeodomain-like"/>
    <property type="match status" value="1"/>
</dbReference>
<proteinExistence type="predicted"/>
<feature type="domain" description="HTH tetR-type" evidence="5">
    <location>
        <begin position="16"/>
        <end position="76"/>
    </location>
</feature>
<protein>
    <submittedName>
        <fullName evidence="6">TetR family transcriptional regulator</fullName>
    </submittedName>
</protein>
<evidence type="ECO:0000313" key="6">
    <source>
        <dbReference type="EMBL" id="RDI52831.1"/>
    </source>
</evidence>
<dbReference type="PANTHER" id="PTHR30055">
    <property type="entry name" value="HTH-TYPE TRANSCRIPTIONAL REGULATOR RUTR"/>
    <property type="match status" value="1"/>
</dbReference>
<evidence type="ECO:0000256" key="1">
    <source>
        <dbReference type="ARBA" id="ARBA00023015"/>
    </source>
</evidence>
<dbReference type="Pfam" id="PF00440">
    <property type="entry name" value="TetR_N"/>
    <property type="match status" value="1"/>
</dbReference>
<reference evidence="6 7" key="1">
    <citation type="submission" date="2018-07" db="EMBL/GenBank/DDBJ databases">
        <title>Genomic Encyclopedia of Type Strains, Phase IV (KMG-IV): sequencing the most valuable type-strain genomes for metagenomic binning, comparative biology and taxonomic classification.</title>
        <authorList>
            <person name="Goeker M."/>
        </authorList>
    </citation>
    <scope>NUCLEOTIDE SEQUENCE [LARGE SCALE GENOMIC DNA]</scope>
    <source>
        <strain evidence="6 7">DSM 44952</strain>
    </source>
</reference>
<keyword evidence="1" id="KW-0805">Transcription regulation</keyword>
<dbReference type="STRING" id="1210089.GCA_001613165_07165"/>
<feature type="DNA-binding region" description="H-T-H motif" evidence="4">
    <location>
        <begin position="39"/>
        <end position="58"/>
    </location>
</feature>
<gene>
    <name evidence="6" type="ORF">DFR68_103218</name>
</gene>
<dbReference type="PROSITE" id="PS50977">
    <property type="entry name" value="HTH_TETR_2"/>
    <property type="match status" value="1"/>
</dbReference>
<dbReference type="Gene3D" id="1.10.10.60">
    <property type="entry name" value="Homeodomain-like"/>
    <property type="match status" value="1"/>
</dbReference>
<dbReference type="Gene3D" id="1.10.357.10">
    <property type="entry name" value="Tetracycline Repressor, domain 2"/>
    <property type="match status" value="1"/>
</dbReference>
<dbReference type="Proteomes" id="UP000255355">
    <property type="component" value="Unassembled WGS sequence"/>
</dbReference>
<dbReference type="GO" id="GO:0000976">
    <property type="term" value="F:transcription cis-regulatory region binding"/>
    <property type="evidence" value="ECO:0007669"/>
    <property type="project" value="TreeGrafter"/>
</dbReference>
<dbReference type="GO" id="GO:0045892">
    <property type="term" value="P:negative regulation of DNA-templated transcription"/>
    <property type="evidence" value="ECO:0007669"/>
    <property type="project" value="InterPro"/>
</dbReference>
<dbReference type="InterPro" id="IPR050109">
    <property type="entry name" value="HTH-type_TetR-like_transc_reg"/>
</dbReference>
<keyword evidence="2 4" id="KW-0238">DNA-binding</keyword>
<dbReference type="GO" id="GO:0003700">
    <property type="term" value="F:DNA-binding transcription factor activity"/>
    <property type="evidence" value="ECO:0007669"/>
    <property type="project" value="TreeGrafter"/>
</dbReference>
<dbReference type="InterPro" id="IPR001647">
    <property type="entry name" value="HTH_TetR"/>
</dbReference>
<dbReference type="PANTHER" id="PTHR30055:SF151">
    <property type="entry name" value="TRANSCRIPTIONAL REGULATORY PROTEIN"/>
    <property type="match status" value="1"/>
</dbReference>
<dbReference type="RefSeq" id="WP_068030515.1">
    <property type="nucleotide sequence ID" value="NZ_QQAZ01000003.1"/>
</dbReference>
<evidence type="ECO:0000313" key="7">
    <source>
        <dbReference type="Proteomes" id="UP000255355"/>
    </source>
</evidence>
<dbReference type="InterPro" id="IPR009057">
    <property type="entry name" value="Homeodomain-like_sf"/>
</dbReference>
<dbReference type="EMBL" id="QQAZ01000003">
    <property type="protein sequence ID" value="RDI52831.1"/>
    <property type="molecule type" value="Genomic_DNA"/>
</dbReference>
<dbReference type="AlphaFoldDB" id="A0A370H857"/>
<dbReference type="InterPro" id="IPR004111">
    <property type="entry name" value="Repressor_TetR_C"/>
</dbReference>
<comment type="caution">
    <text evidence="6">The sequence shown here is derived from an EMBL/GenBank/DDBJ whole genome shotgun (WGS) entry which is preliminary data.</text>
</comment>
<keyword evidence="3" id="KW-0804">Transcription</keyword>
<sequence length="224" mass="25018">MPAEGARAKSGGRPPRLSLETIVAAADRILQAEGPDKLSMRRLATELGSAPMTLYYHVRDKDELLLLVLEAHARDIPRPDLPDYPRERLVATAVLLYELLSERAWIVEVLTADDLFAPAALWFVETMVGAAVDCGCTPEEAVDVYRTIWYYIVGNLMIRVNSGRRRARSDDPVYRDRAFADAATGTYPHLAEVADRWDELTTRQTHRLGLTAIVDGLLLRHPAP</sequence>
<evidence type="ECO:0000256" key="3">
    <source>
        <dbReference type="ARBA" id="ARBA00023163"/>
    </source>
</evidence>
<name>A0A370H857_9NOCA</name>
<organism evidence="6 7">
    <name type="scientific">Nocardia mexicana</name>
    <dbReference type="NCBI Taxonomy" id="279262"/>
    <lineage>
        <taxon>Bacteria</taxon>
        <taxon>Bacillati</taxon>
        <taxon>Actinomycetota</taxon>
        <taxon>Actinomycetes</taxon>
        <taxon>Mycobacteriales</taxon>
        <taxon>Nocardiaceae</taxon>
        <taxon>Nocardia</taxon>
    </lineage>
</organism>
<dbReference type="OrthoDB" id="3358037at2"/>
<dbReference type="SUPFAM" id="SSF48498">
    <property type="entry name" value="Tetracyclin repressor-like, C-terminal domain"/>
    <property type="match status" value="1"/>
</dbReference>
<evidence type="ECO:0000256" key="2">
    <source>
        <dbReference type="ARBA" id="ARBA00023125"/>
    </source>
</evidence>
<accession>A0A370H857</accession>
<keyword evidence="7" id="KW-1185">Reference proteome</keyword>
<evidence type="ECO:0000259" key="5">
    <source>
        <dbReference type="PROSITE" id="PS50977"/>
    </source>
</evidence>
<evidence type="ECO:0000256" key="4">
    <source>
        <dbReference type="PROSITE-ProRule" id="PRU00335"/>
    </source>
</evidence>
<dbReference type="InterPro" id="IPR036271">
    <property type="entry name" value="Tet_transcr_reg_TetR-rel_C_sf"/>
</dbReference>